<keyword evidence="2" id="KW-1185">Reference proteome</keyword>
<name>A0A517LIL9_9PEZI</name>
<dbReference type="Proteomes" id="UP000316270">
    <property type="component" value="Chromosome 13"/>
</dbReference>
<dbReference type="OrthoDB" id="10398359at2759"/>
<evidence type="ECO:0000313" key="2">
    <source>
        <dbReference type="Proteomes" id="UP000316270"/>
    </source>
</evidence>
<accession>A0A517LIL9</accession>
<protein>
    <submittedName>
        <fullName evidence="1">Uncharacterized protein</fullName>
    </submittedName>
</protein>
<evidence type="ECO:0000313" key="1">
    <source>
        <dbReference type="EMBL" id="QDS75488.1"/>
    </source>
</evidence>
<sequence>MNPTKSKKTSNTSPFHHLPNEVMDAILDHVFQDATRKELSFTKSTYQDFTPFFHHKAFEDVDHERVKLTLYTNMFSELVRGLLSIDTQLESSIRHAVGKALIEFEAEEKKRDGILDKIIETAKKRSN</sequence>
<dbReference type="EMBL" id="CP042197">
    <property type="protein sequence ID" value="QDS75488.1"/>
    <property type="molecule type" value="Genomic_DNA"/>
</dbReference>
<organism evidence="1 2">
    <name type="scientific">Venturia effusa</name>
    <dbReference type="NCBI Taxonomy" id="50376"/>
    <lineage>
        <taxon>Eukaryota</taxon>
        <taxon>Fungi</taxon>
        <taxon>Dikarya</taxon>
        <taxon>Ascomycota</taxon>
        <taxon>Pezizomycotina</taxon>
        <taxon>Dothideomycetes</taxon>
        <taxon>Pleosporomycetidae</taxon>
        <taxon>Venturiales</taxon>
        <taxon>Venturiaceae</taxon>
        <taxon>Venturia</taxon>
    </lineage>
</organism>
<proteinExistence type="predicted"/>
<reference evidence="1 2" key="1">
    <citation type="submission" date="2019-07" db="EMBL/GenBank/DDBJ databases">
        <title>Finished genome of Venturia effusa.</title>
        <authorList>
            <person name="Young C.A."/>
            <person name="Cox M.P."/>
            <person name="Ganley A.R.D."/>
            <person name="David W.J."/>
        </authorList>
    </citation>
    <scope>NUCLEOTIDE SEQUENCE [LARGE SCALE GENOMIC DNA]</scope>
    <source>
        <strain evidence="2">albino</strain>
    </source>
</reference>
<gene>
    <name evidence="1" type="ORF">FKW77_004621</name>
</gene>
<dbReference type="AlphaFoldDB" id="A0A517LIL9"/>